<proteinExistence type="predicted"/>
<dbReference type="InterPro" id="IPR050275">
    <property type="entry name" value="PGM_Phosphatase"/>
</dbReference>
<organism evidence="1 2">
    <name type="scientific">Pseudorhizobium endolithicum</name>
    <dbReference type="NCBI Taxonomy" id="1191678"/>
    <lineage>
        <taxon>Bacteria</taxon>
        <taxon>Pseudomonadati</taxon>
        <taxon>Pseudomonadota</taxon>
        <taxon>Alphaproteobacteria</taxon>
        <taxon>Hyphomicrobiales</taxon>
        <taxon>Rhizobiaceae</taxon>
        <taxon>Rhizobium/Agrobacterium group</taxon>
        <taxon>Pseudorhizobium</taxon>
    </lineage>
</organism>
<dbReference type="PROSITE" id="PS00175">
    <property type="entry name" value="PG_MUTASE"/>
    <property type="match status" value="1"/>
</dbReference>
<dbReference type="EMBL" id="CABFWF030000002">
    <property type="protein sequence ID" value="CAD7026201.1"/>
    <property type="molecule type" value="Genomic_DNA"/>
</dbReference>
<dbReference type="CDD" id="cd07067">
    <property type="entry name" value="HP_PGM_like"/>
    <property type="match status" value="1"/>
</dbReference>
<dbReference type="InterPro" id="IPR001345">
    <property type="entry name" value="PG/BPGM_mutase_AS"/>
</dbReference>
<dbReference type="Pfam" id="PF00300">
    <property type="entry name" value="His_Phos_1"/>
    <property type="match status" value="1"/>
</dbReference>
<sequence>MLIYMVRHGQTDWNAEGRLQGQKDIALNHLGRAQATRNGEVLLDLAGADLFSFDFVASPLSRTRETMERLRAAMGLDPAGYRTDERLLELSFGDWEGHTLEEVNRFAPDRLLARIEQKWNFIPPGDDAESYEILSWRVGAWLRSISSPTICVSHGGVVRSVFRLVAQVSEDHAARMTVPQDMVLQVDLGAGTLRWI</sequence>
<comment type="caution">
    <text evidence="1">The sequence shown here is derived from an EMBL/GenBank/DDBJ whole genome shotgun (WGS) entry which is preliminary data.</text>
</comment>
<dbReference type="Proteomes" id="UP000606921">
    <property type="component" value="Unassembled WGS sequence"/>
</dbReference>
<dbReference type="PANTHER" id="PTHR48100">
    <property type="entry name" value="BROAD-SPECIFICITY PHOSPHATASE YOR283W-RELATED"/>
    <property type="match status" value="1"/>
</dbReference>
<accession>A0ABM8PEZ1</accession>
<reference evidence="1 2" key="1">
    <citation type="submission" date="2020-11" db="EMBL/GenBank/DDBJ databases">
        <authorList>
            <person name="Lassalle F."/>
        </authorList>
    </citation>
    <scope>NUCLEOTIDE SEQUENCE [LARGE SCALE GENOMIC DNA]</scope>
    <source>
        <strain evidence="1 2">JC140</strain>
    </source>
</reference>
<dbReference type="InterPro" id="IPR029033">
    <property type="entry name" value="His_PPase_superfam"/>
</dbReference>
<evidence type="ECO:0000313" key="1">
    <source>
        <dbReference type="EMBL" id="CAD7026201.1"/>
    </source>
</evidence>
<dbReference type="InterPro" id="IPR013078">
    <property type="entry name" value="His_Pase_superF_clade-1"/>
</dbReference>
<dbReference type="Gene3D" id="3.40.50.1240">
    <property type="entry name" value="Phosphoglycerate mutase-like"/>
    <property type="match status" value="1"/>
</dbReference>
<dbReference type="PANTHER" id="PTHR48100:SF59">
    <property type="entry name" value="ADENOSYLCOBALAMIN_ALPHA-RIBAZOLE PHOSPHATASE"/>
    <property type="match status" value="1"/>
</dbReference>
<gene>
    <name evidence="1" type="ORF">REJC140_02338</name>
</gene>
<protein>
    <submittedName>
        <fullName evidence="1">Histidine phosphatase family protein</fullName>
    </submittedName>
</protein>
<dbReference type="SUPFAM" id="SSF53254">
    <property type="entry name" value="Phosphoglycerate mutase-like"/>
    <property type="match status" value="1"/>
</dbReference>
<dbReference type="SMART" id="SM00855">
    <property type="entry name" value="PGAM"/>
    <property type="match status" value="1"/>
</dbReference>
<dbReference type="PIRSF" id="PIRSF000709">
    <property type="entry name" value="6PFK_2-Ptase"/>
    <property type="match status" value="1"/>
</dbReference>
<name>A0ABM8PEZ1_9HYPH</name>
<evidence type="ECO:0000313" key="2">
    <source>
        <dbReference type="Proteomes" id="UP000606921"/>
    </source>
</evidence>
<keyword evidence="2" id="KW-1185">Reference proteome</keyword>